<dbReference type="InterPro" id="IPR009072">
    <property type="entry name" value="Histone-fold"/>
</dbReference>
<keyword evidence="17" id="KW-1185">Reference proteome</keyword>
<dbReference type="GO" id="GO:0005739">
    <property type="term" value="C:mitochondrion"/>
    <property type="evidence" value="ECO:0007669"/>
    <property type="project" value="UniProtKB-SubCell"/>
</dbReference>
<dbReference type="PANTHER" id="PTHR11117:SF2">
    <property type="entry name" value="SUCCINATE--COA LIGASE [ADP_GDP-FORMING] SUBUNIT ALPHA, MITOCHONDRIAL"/>
    <property type="match status" value="1"/>
</dbReference>
<dbReference type="InterPro" id="IPR016102">
    <property type="entry name" value="Succinyl-CoA_synth-like"/>
</dbReference>
<dbReference type="EC" id="6.2.1.5" evidence="12"/>
<feature type="compositionally biased region" description="Pro residues" evidence="14">
    <location>
        <begin position="254"/>
        <end position="266"/>
    </location>
</feature>
<dbReference type="EMBL" id="JANBUW010000054">
    <property type="protein sequence ID" value="KAJ2849879.1"/>
    <property type="molecule type" value="Genomic_DNA"/>
</dbReference>
<dbReference type="FunFam" id="3.40.50.720:FF:000002">
    <property type="entry name" value="Succinate--CoA ligase [ADP-forming] subunit alpha"/>
    <property type="match status" value="1"/>
</dbReference>
<dbReference type="PRINTS" id="PR01798">
    <property type="entry name" value="SCOASYNTHASE"/>
</dbReference>
<dbReference type="Pfam" id="PF02629">
    <property type="entry name" value="CoA_binding"/>
    <property type="match status" value="1"/>
</dbReference>
<feature type="binding site" evidence="12">
    <location>
        <position position="562"/>
    </location>
    <ligand>
        <name>substrate</name>
        <note>ligand shared with subunit beta</note>
    </ligand>
</feature>
<comment type="similarity">
    <text evidence="12 13">Belongs to the succinate/malate CoA ligase alpha subunit family.</text>
</comment>
<dbReference type="SUPFAM" id="SSF52210">
    <property type="entry name" value="Succinyl-CoA synthetase domains"/>
    <property type="match status" value="1"/>
</dbReference>
<evidence type="ECO:0000313" key="16">
    <source>
        <dbReference type="EMBL" id="KAJ2849879.1"/>
    </source>
</evidence>
<feature type="domain" description="CoA-binding" evidence="15">
    <location>
        <begin position="406"/>
        <end position="502"/>
    </location>
</feature>
<comment type="subcellular location">
    <subcellularLocation>
        <location evidence="12">Mitochondrion</location>
    </subcellularLocation>
    <subcellularLocation>
        <location evidence="1">Nucleus</location>
    </subcellularLocation>
</comment>
<feature type="region of interest" description="Disordered" evidence="14">
    <location>
        <begin position="341"/>
        <end position="380"/>
    </location>
</feature>
<dbReference type="FunFam" id="1.10.20.10:FF:000006">
    <property type="entry name" value="Nuclear transcription factor Y subunit gamma"/>
    <property type="match status" value="1"/>
</dbReference>
<dbReference type="GO" id="GO:0003677">
    <property type="term" value="F:DNA binding"/>
    <property type="evidence" value="ECO:0007669"/>
    <property type="project" value="UniProtKB-KW"/>
</dbReference>
<dbReference type="Proteomes" id="UP001139887">
    <property type="component" value="Unassembled WGS sequence"/>
</dbReference>
<evidence type="ECO:0000256" key="12">
    <source>
        <dbReference type="HAMAP-Rule" id="MF_03222"/>
    </source>
</evidence>
<evidence type="ECO:0000256" key="3">
    <source>
        <dbReference type="ARBA" id="ARBA00022532"/>
    </source>
</evidence>
<dbReference type="SUPFAM" id="SSF51735">
    <property type="entry name" value="NAD(P)-binding Rossmann-fold domains"/>
    <property type="match status" value="1"/>
</dbReference>
<organism evidence="16 17">
    <name type="scientific">Coemansia brasiliensis</name>
    <dbReference type="NCBI Taxonomy" id="2650707"/>
    <lineage>
        <taxon>Eukaryota</taxon>
        <taxon>Fungi</taxon>
        <taxon>Fungi incertae sedis</taxon>
        <taxon>Zoopagomycota</taxon>
        <taxon>Kickxellomycotina</taxon>
        <taxon>Kickxellomycetes</taxon>
        <taxon>Kickxellales</taxon>
        <taxon>Kickxellaceae</taxon>
        <taxon>Coemansia</taxon>
    </lineage>
</organism>
<accession>A0A9W8IG45</accession>
<feature type="binding site" evidence="12">
    <location>
        <position position="445"/>
    </location>
    <ligand>
        <name>CoA</name>
        <dbReference type="ChEBI" id="CHEBI:57287"/>
    </ligand>
</feature>
<evidence type="ECO:0000256" key="2">
    <source>
        <dbReference type="ARBA" id="ARBA00005064"/>
    </source>
</evidence>
<comment type="function">
    <text evidence="12">Succinyl-CoA synthetase functions in the citric acid cycle (TCA), coupling the hydrolysis of succinyl-CoA to the synthesis of ATP and thus represents the only step of substrate-level phosphorylation in the TCA. The alpha subunit of the enzyme binds the substrates coenzyme A and phosphate, while succinate binding and nucleotide specificity is provided by the beta subunit.</text>
</comment>
<evidence type="ECO:0000256" key="9">
    <source>
        <dbReference type="ARBA" id="ARBA00023242"/>
    </source>
</evidence>
<keyword evidence="5 12" id="KW-0547">Nucleotide-binding</keyword>
<evidence type="ECO:0000256" key="13">
    <source>
        <dbReference type="RuleBase" id="RU000677"/>
    </source>
</evidence>
<dbReference type="GO" id="GO:0009361">
    <property type="term" value="C:succinate-CoA ligase complex (ADP-forming)"/>
    <property type="evidence" value="ECO:0007669"/>
    <property type="project" value="TreeGrafter"/>
</dbReference>
<gene>
    <name evidence="16" type="primary">LSC1</name>
    <name evidence="16" type="ORF">IWW36_002322</name>
</gene>
<dbReference type="InterPro" id="IPR036291">
    <property type="entry name" value="NAD(P)-bd_dom_sf"/>
</dbReference>
<evidence type="ECO:0000256" key="1">
    <source>
        <dbReference type="ARBA" id="ARBA00004123"/>
    </source>
</evidence>
<dbReference type="NCBIfam" id="TIGR01019">
    <property type="entry name" value="sucCoAalpha"/>
    <property type="match status" value="1"/>
</dbReference>
<dbReference type="GO" id="GO:0004775">
    <property type="term" value="F:succinate-CoA ligase (ADP-forming) activity"/>
    <property type="evidence" value="ECO:0007669"/>
    <property type="project" value="UniProtKB-UniRule"/>
</dbReference>
<comment type="pathway">
    <text evidence="2 12">Carbohydrate metabolism; tricarboxylic acid cycle; succinate from succinyl-CoA (ligase route): step 1/1.</text>
</comment>
<feature type="compositionally biased region" description="Low complexity" evidence="14">
    <location>
        <begin position="218"/>
        <end position="231"/>
    </location>
</feature>
<comment type="catalytic activity">
    <reaction evidence="12">
        <text>succinate + ATP + CoA = succinyl-CoA + ADP + phosphate</text>
        <dbReference type="Rhea" id="RHEA:17661"/>
        <dbReference type="ChEBI" id="CHEBI:30031"/>
        <dbReference type="ChEBI" id="CHEBI:30616"/>
        <dbReference type="ChEBI" id="CHEBI:43474"/>
        <dbReference type="ChEBI" id="CHEBI:57287"/>
        <dbReference type="ChEBI" id="CHEBI:57292"/>
        <dbReference type="ChEBI" id="CHEBI:456216"/>
        <dbReference type="EC" id="6.2.1.5"/>
    </reaction>
</comment>
<dbReference type="InterPro" id="IPR003781">
    <property type="entry name" value="CoA-bd"/>
</dbReference>
<evidence type="ECO:0000256" key="7">
    <source>
        <dbReference type="ARBA" id="ARBA00023125"/>
    </source>
</evidence>
<dbReference type="Pfam" id="PF00549">
    <property type="entry name" value="Ligase_CoA"/>
    <property type="match status" value="1"/>
</dbReference>
<comment type="subunit">
    <text evidence="11">Heterodimer of an alpha and a beta subunit. Different beta subunits determine nucleotide specificity. Together with the ATP-specific beta subunit SUCLA2, forms an ADP-forming succinyl-CoA synthetase (A-SCS). Together with the GTP-specific beta subunit SUCLG2 forms a GDP-forming succinyl-CoA synthetase (G-SCS).</text>
</comment>
<feature type="compositionally biased region" description="Polar residues" evidence="14">
    <location>
        <begin position="341"/>
        <end position="350"/>
    </location>
</feature>
<keyword evidence="8" id="KW-0804">Transcription</keyword>
<dbReference type="Gene3D" id="3.40.50.261">
    <property type="entry name" value="Succinyl-CoA synthetase domains"/>
    <property type="match status" value="1"/>
</dbReference>
<feature type="active site" description="Tele-phosphohistidine intermediate" evidence="12">
    <location>
        <position position="655"/>
    </location>
</feature>
<dbReference type="InterPro" id="IPR005811">
    <property type="entry name" value="SUCC_ACL_C"/>
</dbReference>
<evidence type="ECO:0000256" key="4">
    <source>
        <dbReference type="ARBA" id="ARBA00022598"/>
    </source>
</evidence>
<dbReference type="InterPro" id="IPR033847">
    <property type="entry name" value="Citrt_syn/SCS-alpha_CS"/>
</dbReference>
<dbReference type="SMART" id="SM00881">
    <property type="entry name" value="CoA_binding"/>
    <property type="match status" value="1"/>
</dbReference>
<evidence type="ECO:0000313" key="17">
    <source>
        <dbReference type="Proteomes" id="UP001139887"/>
    </source>
</evidence>
<evidence type="ECO:0000259" key="15">
    <source>
        <dbReference type="SMART" id="SM00881"/>
    </source>
</evidence>
<dbReference type="Pfam" id="PF00125">
    <property type="entry name" value="Histone"/>
    <property type="match status" value="1"/>
</dbReference>
<keyword evidence="7" id="KW-0238">DNA-binding</keyword>
<keyword evidence="6" id="KW-0805">Transcription regulation</keyword>
<feature type="compositionally biased region" description="Basic and acidic residues" evidence="14">
    <location>
        <begin position="206"/>
        <end position="215"/>
    </location>
</feature>
<dbReference type="CDD" id="cd22908">
    <property type="entry name" value="HFD_NFYC-like"/>
    <property type="match status" value="1"/>
</dbReference>
<sequence>MQNTNDADEQYGGMQGQGGDRQLNQTLHDPSALGKFNLGDGGYPEQSLATAVAAVAAAAQNVPPAQRKSPAPMYPGASTIPTNFSSGQINSNEALLQFQSNFWKAHMSSIEDNMPDFKVHMLPLARIKKVMKSDPDVKVQMISAEAPILFSKACEIFITEITQRAWMNAEENKRRTLQRQDVSHAAQRSEMFDFLIDVVPREEFASKKSATRDDSGMSAAHTSAAAAQHTSMPTEIPPQPISAHPSGFTQLPQQPQPQPQQSPPPTQQQQQQQQQQPSQPQPPQQPQPNQTSGLYNDPAFQQYYAQHLAEAAGFSQAAGSTPEQRQAYYHQLERSQMQWLQPQPDMSMSQPARIGSGFGDNKQLLQMHPDASSETKPEPNEYLASRRSFATSAARQTYEDTAKNLKINKDTRVLIQGFTGKQGTFHASQAIEYGTNVVGGVSPKKAGQSHLGKPVFGSVKDAVTQASPDATAIYVPPPFAADAILEAIENEIGLIVAITEGIPQKDMVKVVQALKTQSKSRLVGPNCPGIIAPDACKIGIMPGHIHKRGKIGIVSRSGTLTYEAVNQTTQAGLGQTLCVGIGGDPFNGTNFIDCLKIFLEDPATEGIVMIGEIGGSAEEQAAEFLIQNNLSRDKPKPVVSFIAGLTAPPGRRMGHAGAIIAGGKGTAQDKIKALEKANVLVSQSPAQMGVLMRQRMEEEGLI</sequence>
<comment type="caution">
    <text evidence="16">The sequence shown here is derived from an EMBL/GenBank/DDBJ whole genome shotgun (WGS) entry which is preliminary data.</text>
</comment>
<evidence type="ECO:0000256" key="14">
    <source>
        <dbReference type="SAM" id="MobiDB-lite"/>
    </source>
</evidence>
<dbReference type="FunFam" id="3.40.50.261:FF:000005">
    <property type="entry name" value="Succinate--CoA ligase [ADP-forming] subunit alpha, mitochondrial"/>
    <property type="match status" value="1"/>
</dbReference>
<dbReference type="Gene3D" id="1.10.20.10">
    <property type="entry name" value="Histone, subunit A"/>
    <property type="match status" value="1"/>
</dbReference>
<dbReference type="PROSITE" id="PS00399">
    <property type="entry name" value="SUCCINYL_COA_LIG_2"/>
    <property type="match status" value="1"/>
</dbReference>
<evidence type="ECO:0000256" key="8">
    <source>
        <dbReference type="ARBA" id="ARBA00023163"/>
    </source>
</evidence>
<evidence type="ECO:0000256" key="10">
    <source>
        <dbReference type="ARBA" id="ARBA00038129"/>
    </source>
</evidence>
<dbReference type="GO" id="GO:0000166">
    <property type="term" value="F:nucleotide binding"/>
    <property type="evidence" value="ECO:0007669"/>
    <property type="project" value="UniProtKB-KW"/>
</dbReference>
<proteinExistence type="inferred from homology"/>
<dbReference type="NCBIfam" id="NF004230">
    <property type="entry name" value="PRK05678.1"/>
    <property type="match status" value="1"/>
</dbReference>
<evidence type="ECO:0000256" key="11">
    <source>
        <dbReference type="ARBA" id="ARBA00061754"/>
    </source>
</evidence>
<dbReference type="InterPro" id="IPR017440">
    <property type="entry name" value="Cit_synth/succinyl-CoA_lig_AS"/>
</dbReference>
<dbReference type="PROSITE" id="PS01216">
    <property type="entry name" value="SUCCINYL_COA_LIG_1"/>
    <property type="match status" value="1"/>
</dbReference>
<dbReference type="HAMAP" id="MF_01988">
    <property type="entry name" value="Succ_CoA_alpha"/>
    <property type="match status" value="1"/>
</dbReference>
<keyword evidence="4 12" id="KW-0436">Ligase</keyword>
<feature type="region of interest" description="Disordered" evidence="14">
    <location>
        <begin position="1"/>
        <end position="27"/>
    </location>
</feature>
<name>A0A9W8IG45_9FUNG</name>
<dbReference type="GO" id="GO:0006099">
    <property type="term" value="P:tricarboxylic acid cycle"/>
    <property type="evidence" value="ECO:0007669"/>
    <property type="project" value="UniProtKB-UniRule"/>
</dbReference>
<keyword evidence="9" id="KW-0539">Nucleus</keyword>
<dbReference type="GO" id="GO:0004776">
    <property type="term" value="F:succinate-CoA ligase (GDP-forming) activity"/>
    <property type="evidence" value="ECO:0007669"/>
    <property type="project" value="TreeGrafter"/>
</dbReference>
<dbReference type="AlphaFoldDB" id="A0A9W8IG45"/>
<feature type="binding site" evidence="12">
    <location>
        <begin position="498"/>
        <end position="500"/>
    </location>
    <ligand>
        <name>CoA</name>
        <dbReference type="ChEBI" id="CHEBI:57287"/>
    </ligand>
</feature>
<keyword evidence="3 12" id="KW-0816">Tricarboxylic acid cycle</keyword>
<feature type="region of interest" description="Disordered" evidence="14">
    <location>
        <begin position="206"/>
        <end position="296"/>
    </location>
</feature>
<evidence type="ECO:0000256" key="6">
    <source>
        <dbReference type="ARBA" id="ARBA00023015"/>
    </source>
</evidence>
<dbReference type="InterPro" id="IPR007125">
    <property type="entry name" value="H2A/H2B/H3"/>
</dbReference>
<feature type="compositionally biased region" description="Low complexity" evidence="14">
    <location>
        <begin position="267"/>
        <end position="278"/>
    </location>
</feature>
<dbReference type="OrthoDB" id="1664372at2759"/>
<reference evidence="16" key="1">
    <citation type="submission" date="2022-07" db="EMBL/GenBank/DDBJ databases">
        <title>Phylogenomic reconstructions and comparative analyses of Kickxellomycotina fungi.</title>
        <authorList>
            <person name="Reynolds N.K."/>
            <person name="Stajich J.E."/>
            <person name="Barry K."/>
            <person name="Grigoriev I.V."/>
            <person name="Crous P."/>
            <person name="Smith M.E."/>
        </authorList>
    </citation>
    <scope>NUCLEOTIDE SEQUENCE</scope>
    <source>
        <strain evidence="16">NRRL 1566</strain>
    </source>
</reference>
<dbReference type="GO" id="GO:0046982">
    <property type="term" value="F:protein heterodimerization activity"/>
    <property type="evidence" value="ECO:0007669"/>
    <property type="project" value="InterPro"/>
</dbReference>
<protein>
    <recommendedName>
        <fullName evidence="12">Succinate--CoA ligase [ADP-forming] subunit alpha, mitochondrial</fullName>
        <ecNumber evidence="12">6.2.1.5</ecNumber>
    </recommendedName>
    <alternativeName>
        <fullName evidence="12">Succinyl-CoA synthetase subunit alpha</fullName>
        <shortName evidence="12">SCS-alpha</shortName>
    </alternativeName>
</protein>
<keyword evidence="12" id="KW-0496">Mitochondrion</keyword>
<dbReference type="Gene3D" id="3.40.50.720">
    <property type="entry name" value="NAD(P)-binding Rossmann-like Domain"/>
    <property type="match status" value="1"/>
</dbReference>
<comment type="similarity">
    <text evidence="10">Belongs to the NFYC/HAP5 subunit family.</text>
</comment>
<dbReference type="InterPro" id="IPR005810">
    <property type="entry name" value="CoA_lig_alpha"/>
</dbReference>
<dbReference type="SUPFAM" id="SSF47113">
    <property type="entry name" value="Histone-fold"/>
    <property type="match status" value="1"/>
</dbReference>
<dbReference type="PANTHER" id="PTHR11117">
    <property type="entry name" value="SUCCINYL-COA LIGASE SUBUNIT ALPHA"/>
    <property type="match status" value="1"/>
</dbReference>
<dbReference type="GO" id="GO:0005634">
    <property type="term" value="C:nucleus"/>
    <property type="evidence" value="ECO:0007669"/>
    <property type="project" value="UniProtKB-SubCell"/>
</dbReference>
<feature type="binding site" evidence="12">
    <location>
        <begin position="419"/>
        <end position="422"/>
    </location>
    <ligand>
        <name>CoA</name>
        <dbReference type="ChEBI" id="CHEBI:57287"/>
    </ligand>
</feature>
<evidence type="ECO:0000256" key="5">
    <source>
        <dbReference type="ARBA" id="ARBA00022741"/>
    </source>
</evidence>